<dbReference type="RefSeq" id="WP_184585909.1">
    <property type="nucleotide sequence ID" value="NZ_JACHLI010000001.1"/>
</dbReference>
<dbReference type="EMBL" id="JACHLI010000001">
    <property type="protein sequence ID" value="MBB4861657.1"/>
    <property type="molecule type" value="Genomic_DNA"/>
</dbReference>
<gene>
    <name evidence="1" type="ORF">HNP46_000468</name>
</gene>
<reference evidence="1 2" key="1">
    <citation type="submission" date="2020-08" db="EMBL/GenBank/DDBJ databases">
        <title>Functional genomics of gut bacteria from endangered species of beetles.</title>
        <authorList>
            <person name="Carlos-Shanley C."/>
        </authorList>
    </citation>
    <scope>NUCLEOTIDE SEQUENCE [LARGE SCALE GENOMIC DNA]</scope>
    <source>
        <strain evidence="1 2">S00179</strain>
    </source>
</reference>
<name>A0A7W7KF31_PSENT</name>
<organism evidence="1 2">
    <name type="scientific">Pseudomonas nitroreducens</name>
    <dbReference type="NCBI Taxonomy" id="46680"/>
    <lineage>
        <taxon>Bacteria</taxon>
        <taxon>Pseudomonadati</taxon>
        <taxon>Pseudomonadota</taxon>
        <taxon>Gammaproteobacteria</taxon>
        <taxon>Pseudomonadales</taxon>
        <taxon>Pseudomonadaceae</taxon>
        <taxon>Pseudomonas</taxon>
    </lineage>
</organism>
<sequence>MRTTVTVEDELFNTAKAFLGEEIPAADVFRVALETFVRVESAKRLAALGGVAPDAVDVPRRVPGSIAP</sequence>
<dbReference type="Proteomes" id="UP000566995">
    <property type="component" value="Unassembled WGS sequence"/>
</dbReference>
<evidence type="ECO:0000313" key="2">
    <source>
        <dbReference type="Proteomes" id="UP000566995"/>
    </source>
</evidence>
<evidence type="ECO:0008006" key="3">
    <source>
        <dbReference type="Google" id="ProtNLM"/>
    </source>
</evidence>
<dbReference type="AlphaFoldDB" id="A0A7W7KF31"/>
<protein>
    <recommendedName>
        <fullName evidence="3">DUF2191 domain-containing protein</fullName>
    </recommendedName>
</protein>
<evidence type="ECO:0000313" key="1">
    <source>
        <dbReference type="EMBL" id="MBB4861657.1"/>
    </source>
</evidence>
<proteinExistence type="predicted"/>
<accession>A0A7W7KF31</accession>
<comment type="caution">
    <text evidence="1">The sequence shown here is derived from an EMBL/GenBank/DDBJ whole genome shotgun (WGS) entry which is preliminary data.</text>
</comment>